<reference evidence="3 4" key="1">
    <citation type="submission" date="2019-07" db="EMBL/GenBank/DDBJ databases">
        <title>Genome sequencing for Formosa sp. PS13.</title>
        <authorList>
            <person name="Park S.-J."/>
        </authorList>
    </citation>
    <scope>NUCLEOTIDE SEQUENCE [LARGE SCALE GENOMIC DNA]</scope>
    <source>
        <strain evidence="3 4">PS13</strain>
    </source>
</reference>
<dbReference type="EMBL" id="CP041637">
    <property type="protein sequence ID" value="QDO93727.1"/>
    <property type="molecule type" value="Genomic_DNA"/>
</dbReference>
<feature type="signal peptide" evidence="1">
    <location>
        <begin position="1"/>
        <end position="20"/>
    </location>
</feature>
<dbReference type="RefSeq" id="WP_143380629.1">
    <property type="nucleotide sequence ID" value="NZ_CP041637.1"/>
</dbReference>
<dbReference type="Proteomes" id="UP000319209">
    <property type="component" value="Chromosome"/>
</dbReference>
<name>A0A516GQC2_9FLAO</name>
<organism evidence="3 4">
    <name type="scientific">Formosa sediminum</name>
    <dbReference type="NCBI Taxonomy" id="2594004"/>
    <lineage>
        <taxon>Bacteria</taxon>
        <taxon>Pseudomonadati</taxon>
        <taxon>Bacteroidota</taxon>
        <taxon>Flavobacteriia</taxon>
        <taxon>Flavobacteriales</taxon>
        <taxon>Flavobacteriaceae</taxon>
        <taxon>Formosa</taxon>
    </lineage>
</organism>
<dbReference type="InterPro" id="IPR013783">
    <property type="entry name" value="Ig-like_fold"/>
</dbReference>
<dbReference type="InterPro" id="IPR031345">
    <property type="entry name" value="T9SS_Plug_N"/>
</dbReference>
<gene>
    <name evidence="3" type="ORF">FNB79_06965</name>
</gene>
<evidence type="ECO:0000313" key="4">
    <source>
        <dbReference type="Proteomes" id="UP000319209"/>
    </source>
</evidence>
<sequence length="418" mass="48703">MNIKFNLYLALFFIHSICFAQVQHEVAPPDYIKTITFKGNTDISVLPIIDLGESLQLEFDALNGNEDDFYYSIEYFNYDWTPTTLMRSEYIDGFDKQRITNYDNSFNTYQIYSHYTLAIPNEQVRSLKVSGNYMIKVYDESDQLLFSRKFMVNEGGASVGVSMKLSRDVKFLNEKQTVDIIINSNNIQFNNPLERVKTTIIQNNNLNSAIKNVKPMYTMGQDLIYRYNKETTFWGGNEYYYFENKDIRSANSGINFIDLHDLYNSYLYTNTPQRNKPYTYNPDINGNFVINNIDATDPNIEADYAWIHFSLKLNPLPSEKSIHVYGNFNNYTIEERTKMIYNPEKGIYECPILLKQGFYNYKYVTVENQTGIVNEGEISGNYYQTENDYKVIVYYRDLGGRYDKIVGVGEASSINISN</sequence>
<proteinExistence type="predicted"/>
<evidence type="ECO:0000256" key="1">
    <source>
        <dbReference type="SAM" id="SignalP"/>
    </source>
</evidence>
<dbReference type="AlphaFoldDB" id="A0A516GQC2"/>
<protein>
    <submittedName>
        <fullName evidence="3">DUF5103 domain-containing protein</fullName>
    </submittedName>
</protein>
<evidence type="ECO:0000259" key="2">
    <source>
        <dbReference type="Pfam" id="PF17116"/>
    </source>
</evidence>
<dbReference type="SUPFAM" id="SSF81296">
    <property type="entry name" value="E set domains"/>
    <property type="match status" value="1"/>
</dbReference>
<accession>A0A516GQC2</accession>
<dbReference type="InterPro" id="IPR014756">
    <property type="entry name" value="Ig_E-set"/>
</dbReference>
<evidence type="ECO:0000313" key="3">
    <source>
        <dbReference type="EMBL" id="QDO93727.1"/>
    </source>
</evidence>
<feature type="domain" description="Type 9 secretion system plug protein N-terminal" evidence="2">
    <location>
        <begin position="32"/>
        <end position="154"/>
    </location>
</feature>
<dbReference type="Pfam" id="PF17116">
    <property type="entry name" value="T9SS_plug_1st"/>
    <property type="match status" value="1"/>
</dbReference>
<dbReference type="Gene3D" id="2.60.40.10">
    <property type="entry name" value="Immunoglobulins"/>
    <property type="match status" value="1"/>
</dbReference>
<dbReference type="KEGG" id="fop:FNB79_06965"/>
<feature type="chain" id="PRO_5021975043" evidence="1">
    <location>
        <begin position="21"/>
        <end position="418"/>
    </location>
</feature>
<dbReference type="OrthoDB" id="1522602at2"/>
<keyword evidence="1" id="KW-0732">Signal</keyword>
<keyword evidence="4" id="KW-1185">Reference proteome</keyword>